<evidence type="ECO:0000313" key="2">
    <source>
        <dbReference type="EMBL" id="MDS0899686.1"/>
    </source>
</evidence>
<dbReference type="AlphaFoldDB" id="A0AAE4FEQ0"/>
<organism evidence="2 3">
    <name type="scientific">Morganella morganii</name>
    <name type="common">Proteus morganii</name>
    <dbReference type="NCBI Taxonomy" id="582"/>
    <lineage>
        <taxon>Bacteria</taxon>
        <taxon>Pseudomonadati</taxon>
        <taxon>Pseudomonadota</taxon>
        <taxon>Gammaproteobacteria</taxon>
        <taxon>Enterobacterales</taxon>
        <taxon>Morganellaceae</taxon>
        <taxon>Morganella</taxon>
    </lineage>
</organism>
<proteinExistence type="predicted"/>
<keyword evidence="1" id="KW-0732">Signal</keyword>
<sequence>MANLKITVVCLVALSPLLFLSDALAKNCKKGIPCGNSCISANKVCRIGTANSYSTKNYSNKSISANSKKSLHGSTAAATATGGVSAASLAGRSSGSGGSIGSGVAYNCIYSKAVIVGDAMGPMQGRFHSTVSLSNSAFTAFRPDGSKISSPKMKTKKNGYYFEQDDKTVYVMSVDYKEYAVSDFKTKTTEQWAECQ</sequence>
<dbReference type="RefSeq" id="WP_223302389.1">
    <property type="nucleotide sequence ID" value="NZ_BFCJ01000022.1"/>
</dbReference>
<accession>A0AAE4FEQ0</accession>
<dbReference type="EMBL" id="JAPKIY010000035">
    <property type="protein sequence ID" value="MDS0899686.1"/>
    <property type="molecule type" value="Genomic_DNA"/>
</dbReference>
<feature type="chain" id="PRO_5042296132" evidence="1">
    <location>
        <begin position="26"/>
        <end position="196"/>
    </location>
</feature>
<reference evidence="2" key="1">
    <citation type="submission" date="2023-02" db="EMBL/GenBank/DDBJ databases">
        <title>Detection, antimicrobial susceptibility and genomic characterization of NDM-producing species of Morganellaceae, Yersiniaceae, and Enterobacteriaceae other than Klebsiella.</title>
        <authorList>
            <person name="Camargo C.H."/>
            <person name="Sacchi C.T."/>
            <person name="Campos K.R."/>
        </authorList>
    </citation>
    <scope>NUCLEOTIDE SEQUENCE</scope>
    <source>
        <strain evidence="2">1189_21</strain>
    </source>
</reference>
<feature type="signal peptide" evidence="1">
    <location>
        <begin position="1"/>
        <end position="25"/>
    </location>
</feature>
<evidence type="ECO:0000313" key="3">
    <source>
        <dbReference type="Proteomes" id="UP001182247"/>
    </source>
</evidence>
<gene>
    <name evidence="2" type="ORF">OSC06_17150</name>
</gene>
<dbReference type="Proteomes" id="UP001182247">
    <property type="component" value="Unassembled WGS sequence"/>
</dbReference>
<evidence type="ECO:0000256" key="1">
    <source>
        <dbReference type="SAM" id="SignalP"/>
    </source>
</evidence>
<name>A0AAE4FEQ0_MORMO</name>
<protein>
    <submittedName>
        <fullName evidence="2">Uncharacterized protein</fullName>
    </submittedName>
</protein>
<comment type="caution">
    <text evidence="2">The sequence shown here is derived from an EMBL/GenBank/DDBJ whole genome shotgun (WGS) entry which is preliminary data.</text>
</comment>